<feature type="region of interest" description="Disordered" evidence="2">
    <location>
        <begin position="58"/>
        <end position="84"/>
    </location>
</feature>
<accession>A0A2I0A3W2</accession>
<evidence type="ECO:0000256" key="2">
    <source>
        <dbReference type="SAM" id="MobiDB-lite"/>
    </source>
</evidence>
<feature type="compositionally biased region" description="Polar residues" evidence="2">
    <location>
        <begin position="154"/>
        <end position="163"/>
    </location>
</feature>
<reference evidence="3 4" key="1">
    <citation type="journal article" date="2017" name="Nature">
        <title>The Apostasia genome and the evolution of orchids.</title>
        <authorList>
            <person name="Zhang G.Q."/>
            <person name="Liu K.W."/>
            <person name="Li Z."/>
            <person name="Lohaus R."/>
            <person name="Hsiao Y.Y."/>
            <person name="Niu S.C."/>
            <person name="Wang J.Y."/>
            <person name="Lin Y.C."/>
            <person name="Xu Q."/>
            <person name="Chen L.J."/>
            <person name="Yoshida K."/>
            <person name="Fujiwara S."/>
            <person name="Wang Z.W."/>
            <person name="Zhang Y.Q."/>
            <person name="Mitsuda N."/>
            <person name="Wang M."/>
            <person name="Liu G.H."/>
            <person name="Pecoraro L."/>
            <person name="Huang H.X."/>
            <person name="Xiao X.J."/>
            <person name="Lin M."/>
            <person name="Wu X.Y."/>
            <person name="Wu W.L."/>
            <person name="Chen Y.Y."/>
            <person name="Chang S.B."/>
            <person name="Sakamoto S."/>
            <person name="Ohme-Takagi M."/>
            <person name="Yagi M."/>
            <person name="Zeng S.J."/>
            <person name="Shen C.Y."/>
            <person name="Yeh C.M."/>
            <person name="Luo Y.B."/>
            <person name="Tsai W.C."/>
            <person name="Van de Peer Y."/>
            <person name="Liu Z.J."/>
        </authorList>
    </citation>
    <scope>NUCLEOTIDE SEQUENCE [LARGE SCALE GENOMIC DNA]</scope>
    <source>
        <strain evidence="4">cv. Shenzhen</strain>
        <tissue evidence="3">Stem</tissue>
    </source>
</reference>
<feature type="region of interest" description="Disordered" evidence="2">
    <location>
        <begin position="154"/>
        <end position="182"/>
    </location>
</feature>
<dbReference type="AlphaFoldDB" id="A0A2I0A3W2"/>
<dbReference type="Proteomes" id="UP000236161">
    <property type="component" value="Unassembled WGS sequence"/>
</dbReference>
<sequence>MQHVPSIVVKGIDARARLPRGSAGSIYTCETSAGSPVDPRRPGAMDVFLGVAESLREGNSGTGVLARPDQTGARRPPVREEAPKKPRIRLSNVEEGICVTPRSSESDTRTTPLAEKAIMVVDDEVLPRKEGVGDRPSAPALGIQDIPLQERSNVTPISSSSVPSAGPEISPGGGQRGPGQSSRAQYFARNVCSHLDQIEKRLASRGQATALEEKKEEVLSLLRRLEPSEAEKTIMDLESKCTRFEGDLEMAVVEIEELKRERAMLMSRIEELEEENRRRREFARAVRGLLAESDLGLSL</sequence>
<keyword evidence="1" id="KW-0175">Coiled coil</keyword>
<protein>
    <submittedName>
        <fullName evidence="3">Uncharacterized protein</fullName>
    </submittedName>
</protein>
<organism evidence="3 4">
    <name type="scientific">Apostasia shenzhenica</name>
    <dbReference type="NCBI Taxonomy" id="1088818"/>
    <lineage>
        <taxon>Eukaryota</taxon>
        <taxon>Viridiplantae</taxon>
        <taxon>Streptophyta</taxon>
        <taxon>Embryophyta</taxon>
        <taxon>Tracheophyta</taxon>
        <taxon>Spermatophyta</taxon>
        <taxon>Magnoliopsida</taxon>
        <taxon>Liliopsida</taxon>
        <taxon>Asparagales</taxon>
        <taxon>Orchidaceae</taxon>
        <taxon>Apostasioideae</taxon>
        <taxon>Apostasia</taxon>
    </lineage>
</organism>
<evidence type="ECO:0000313" key="4">
    <source>
        <dbReference type="Proteomes" id="UP000236161"/>
    </source>
</evidence>
<evidence type="ECO:0000313" key="3">
    <source>
        <dbReference type="EMBL" id="PKA50226.1"/>
    </source>
</evidence>
<keyword evidence="4" id="KW-1185">Reference proteome</keyword>
<proteinExistence type="predicted"/>
<feature type="coiled-coil region" evidence="1">
    <location>
        <begin position="241"/>
        <end position="292"/>
    </location>
</feature>
<name>A0A2I0A3W2_9ASPA</name>
<gene>
    <name evidence="3" type="ORF">AXF42_Ash017820</name>
</gene>
<evidence type="ECO:0000256" key="1">
    <source>
        <dbReference type="SAM" id="Coils"/>
    </source>
</evidence>
<dbReference type="EMBL" id="KZ452027">
    <property type="protein sequence ID" value="PKA50226.1"/>
    <property type="molecule type" value="Genomic_DNA"/>
</dbReference>